<accession>A0A6L9VY93</accession>
<keyword evidence="1" id="KW-0472">Membrane</keyword>
<feature type="transmembrane region" description="Helical" evidence="1">
    <location>
        <begin position="158"/>
        <end position="182"/>
    </location>
</feature>
<evidence type="ECO:0000313" key="2">
    <source>
        <dbReference type="EMBL" id="NEK84439.1"/>
    </source>
</evidence>
<organism evidence="2 3">
    <name type="scientific">Blastococcus saxobsidens</name>
    <dbReference type="NCBI Taxonomy" id="138336"/>
    <lineage>
        <taxon>Bacteria</taxon>
        <taxon>Bacillati</taxon>
        <taxon>Actinomycetota</taxon>
        <taxon>Actinomycetes</taxon>
        <taxon>Geodermatophilales</taxon>
        <taxon>Geodermatophilaceae</taxon>
        <taxon>Blastococcus</taxon>
    </lineage>
</organism>
<comment type="caution">
    <text evidence="2">The sequence shown here is derived from an EMBL/GenBank/DDBJ whole genome shotgun (WGS) entry which is preliminary data.</text>
</comment>
<proteinExistence type="predicted"/>
<evidence type="ECO:0000256" key="1">
    <source>
        <dbReference type="SAM" id="Phobius"/>
    </source>
</evidence>
<name>A0A6L9VY93_9ACTN</name>
<keyword evidence="1" id="KW-0812">Transmembrane</keyword>
<evidence type="ECO:0000313" key="3">
    <source>
        <dbReference type="Proteomes" id="UP000479241"/>
    </source>
</evidence>
<dbReference type="EMBL" id="JAAGWG010000002">
    <property type="protein sequence ID" value="NEK84439.1"/>
    <property type="molecule type" value="Genomic_DNA"/>
</dbReference>
<feature type="transmembrane region" description="Helical" evidence="1">
    <location>
        <begin position="114"/>
        <end position="138"/>
    </location>
</feature>
<dbReference type="RefSeq" id="WP_163201864.1">
    <property type="nucleotide sequence ID" value="NZ_JAAGWG010000002.1"/>
</dbReference>
<dbReference type="Proteomes" id="UP000479241">
    <property type="component" value="Unassembled WGS sequence"/>
</dbReference>
<feature type="transmembrane region" description="Helical" evidence="1">
    <location>
        <begin position="40"/>
        <end position="59"/>
    </location>
</feature>
<sequence>MSTSPTPAPPLQAPPGPAPSRDVFWRGWPEVQQDLQRGRWVLAGLALAGIPAGVLWWLLAPRADYRITADGPVAVGLPAAEVPVGDDSVLLLVLLGLGLVAGVLAWLRRGARGVGMLLVLALGASLAAVGAWQVGALLGQGPTEADLTAVGSTVTTGLTLRALPVLAAAPFAALLAYLACVLGTADDGLGREVAPSGGSPRAGEG</sequence>
<gene>
    <name evidence="2" type="ORF">GCU60_01495</name>
</gene>
<reference evidence="2 3" key="1">
    <citation type="submission" date="2019-12" db="EMBL/GenBank/DDBJ databases">
        <title>the WGS of Blastococcus saxobsidens 67B17.</title>
        <authorList>
            <person name="Jiang Z."/>
        </authorList>
    </citation>
    <scope>NUCLEOTIDE SEQUENCE [LARGE SCALE GENOMIC DNA]</scope>
    <source>
        <strain evidence="2 3">67B17</strain>
    </source>
</reference>
<protein>
    <submittedName>
        <fullName evidence="2">Uncharacterized protein</fullName>
    </submittedName>
</protein>
<dbReference type="AlphaFoldDB" id="A0A6L9VY93"/>
<feature type="transmembrane region" description="Helical" evidence="1">
    <location>
        <begin position="88"/>
        <end position="107"/>
    </location>
</feature>
<keyword evidence="1" id="KW-1133">Transmembrane helix</keyword>